<organism evidence="4 5">
    <name type="scientific">Iris pallida</name>
    <name type="common">Sweet iris</name>
    <dbReference type="NCBI Taxonomy" id="29817"/>
    <lineage>
        <taxon>Eukaryota</taxon>
        <taxon>Viridiplantae</taxon>
        <taxon>Streptophyta</taxon>
        <taxon>Embryophyta</taxon>
        <taxon>Tracheophyta</taxon>
        <taxon>Spermatophyta</taxon>
        <taxon>Magnoliopsida</taxon>
        <taxon>Liliopsida</taxon>
        <taxon>Asparagales</taxon>
        <taxon>Iridaceae</taxon>
        <taxon>Iridoideae</taxon>
        <taxon>Irideae</taxon>
        <taxon>Iris</taxon>
    </lineage>
</organism>
<dbReference type="Proteomes" id="UP001140949">
    <property type="component" value="Unassembled WGS sequence"/>
</dbReference>
<keyword evidence="5" id="KW-1185">Reference proteome</keyword>
<reference evidence="4" key="2">
    <citation type="submission" date="2023-04" db="EMBL/GenBank/DDBJ databases">
        <authorList>
            <person name="Bruccoleri R.E."/>
            <person name="Oakeley E.J."/>
            <person name="Faust A.-M."/>
            <person name="Dessus-Babus S."/>
            <person name="Altorfer M."/>
            <person name="Burckhardt D."/>
            <person name="Oertli M."/>
            <person name="Naumann U."/>
            <person name="Petersen F."/>
            <person name="Wong J."/>
        </authorList>
    </citation>
    <scope>NUCLEOTIDE SEQUENCE</scope>
    <source>
        <strain evidence="4">GSM-AAB239-AS_SAM_17_03QT</strain>
        <tissue evidence="4">Leaf</tissue>
    </source>
</reference>
<dbReference type="InterPro" id="IPR002213">
    <property type="entry name" value="UDP_glucos_trans"/>
</dbReference>
<dbReference type="InterPro" id="IPR035595">
    <property type="entry name" value="UDP_glycos_trans_CS"/>
</dbReference>
<comment type="similarity">
    <text evidence="1 3">Belongs to the UDP-glycosyltransferase family.</text>
</comment>
<evidence type="ECO:0000256" key="2">
    <source>
        <dbReference type="ARBA" id="ARBA00022679"/>
    </source>
</evidence>
<proteinExistence type="inferred from homology"/>
<dbReference type="Gene3D" id="3.40.50.2000">
    <property type="entry name" value="Glycogen Phosphorylase B"/>
    <property type="match status" value="2"/>
</dbReference>
<evidence type="ECO:0000313" key="5">
    <source>
        <dbReference type="Proteomes" id="UP001140949"/>
    </source>
</evidence>
<dbReference type="PANTHER" id="PTHR11926:SF1553">
    <property type="entry name" value="GLYCOSYLTRANSFERASE"/>
    <property type="match status" value="1"/>
</dbReference>
<dbReference type="Pfam" id="PF00201">
    <property type="entry name" value="UDPGT"/>
    <property type="match status" value="1"/>
</dbReference>
<reference evidence="4" key="1">
    <citation type="journal article" date="2023" name="GigaByte">
        <title>Genome assembly of the bearded iris, Iris pallida Lam.</title>
        <authorList>
            <person name="Bruccoleri R.E."/>
            <person name="Oakeley E.J."/>
            <person name="Faust A.M.E."/>
            <person name="Altorfer M."/>
            <person name="Dessus-Babus S."/>
            <person name="Burckhardt D."/>
            <person name="Oertli M."/>
            <person name="Naumann U."/>
            <person name="Petersen F."/>
            <person name="Wong J."/>
        </authorList>
    </citation>
    <scope>NUCLEOTIDE SEQUENCE</scope>
    <source>
        <strain evidence="4">GSM-AAB239-AS_SAM_17_03QT</strain>
    </source>
</reference>
<dbReference type="GO" id="GO:0080043">
    <property type="term" value="F:quercetin 3-O-glucosyltransferase activity"/>
    <property type="evidence" value="ECO:0007669"/>
    <property type="project" value="TreeGrafter"/>
</dbReference>
<dbReference type="SUPFAM" id="SSF53756">
    <property type="entry name" value="UDP-Glycosyltransferase/glycogen phosphorylase"/>
    <property type="match status" value="1"/>
</dbReference>
<sequence length="293" mass="32404">MPGLGLLEPRDLPSFVTDKEPVPYPDYLALLLNQYKGLEKADAVLINSFYELEHQEFDWMKSQLPVKSIGPTIPSTYLDNRIPTDSHYGFNLLTPDAAPVEWLNSKPPASVVYISFGSLASLSPEQTNEVALALVAANKSFLWVVRTSELAKLPNNFIGETEKQGMVVTWCNQLDVLAHDATGCFVTHCGWNSTMEGIGLGVPMVGMPQWTDQTTNAKYVEGVWRVGVRVKSDEKGLVRGKELERCIKEVMDGERSGELRSNAAKWSKLAKEAVSEGGSSDKSIKEFIDECCK</sequence>
<accession>A0AAX6G2Y1</accession>
<name>A0AAX6G2Y1_IRIPA</name>
<keyword evidence="2 3" id="KW-0808">Transferase</keyword>
<dbReference type="PROSITE" id="PS00375">
    <property type="entry name" value="UDPGT"/>
    <property type="match status" value="1"/>
</dbReference>
<dbReference type="GO" id="GO:0080044">
    <property type="term" value="F:quercetin 7-O-glucosyltransferase activity"/>
    <property type="evidence" value="ECO:0007669"/>
    <property type="project" value="TreeGrafter"/>
</dbReference>
<dbReference type="PANTHER" id="PTHR11926">
    <property type="entry name" value="GLUCOSYL/GLUCURONOSYL TRANSFERASES"/>
    <property type="match status" value="1"/>
</dbReference>
<evidence type="ECO:0000313" key="4">
    <source>
        <dbReference type="EMBL" id="KAJ6822715.1"/>
    </source>
</evidence>
<protein>
    <submittedName>
        <fullName evidence="4">Crocetin glucosyltransferase 2-like</fullName>
    </submittedName>
</protein>
<gene>
    <name evidence="4" type="ORF">M6B38_387640</name>
</gene>
<comment type="caution">
    <text evidence="4">The sequence shown here is derived from an EMBL/GenBank/DDBJ whole genome shotgun (WGS) entry which is preliminary data.</text>
</comment>
<dbReference type="AlphaFoldDB" id="A0AAX6G2Y1"/>
<evidence type="ECO:0000256" key="1">
    <source>
        <dbReference type="ARBA" id="ARBA00009995"/>
    </source>
</evidence>
<evidence type="ECO:0000256" key="3">
    <source>
        <dbReference type="RuleBase" id="RU003718"/>
    </source>
</evidence>
<dbReference type="EMBL" id="JANAVB010023996">
    <property type="protein sequence ID" value="KAJ6822715.1"/>
    <property type="molecule type" value="Genomic_DNA"/>
</dbReference>
<dbReference type="FunFam" id="3.40.50.2000:FF:000019">
    <property type="entry name" value="Glycosyltransferase"/>
    <property type="match status" value="1"/>
</dbReference>
<dbReference type="CDD" id="cd03784">
    <property type="entry name" value="GT1_Gtf-like"/>
    <property type="match status" value="1"/>
</dbReference>
<keyword evidence="3" id="KW-0328">Glycosyltransferase</keyword>